<dbReference type="STRING" id="1235591.CAK95_00810"/>
<keyword evidence="4" id="KW-1185">Reference proteome</keyword>
<proteinExistence type="inferred from homology"/>
<dbReference type="Gene3D" id="1.10.1530.10">
    <property type="match status" value="1"/>
</dbReference>
<dbReference type="KEGG" id="psin:CAK95_00810"/>
<dbReference type="GO" id="GO:0016491">
    <property type="term" value="F:oxidoreductase activity"/>
    <property type="evidence" value="ECO:0007669"/>
    <property type="project" value="UniProtKB-KW"/>
</dbReference>
<accession>A0A1W6ZKY1</accession>
<dbReference type="RefSeq" id="WP_086086100.1">
    <property type="nucleotide sequence ID" value="NZ_CP021112.1"/>
</dbReference>
<comment type="similarity">
    <text evidence="1">Belongs to the LDH2/MDH2 oxidoreductase family.</text>
</comment>
<reference evidence="3 4" key="1">
    <citation type="submission" date="2017-05" db="EMBL/GenBank/DDBJ databases">
        <title>Full genome sequence of Pseudorhodoplanes sinuspersici.</title>
        <authorList>
            <person name="Dastgheib S.M.M."/>
            <person name="Shavandi M."/>
            <person name="Tirandaz H."/>
        </authorList>
    </citation>
    <scope>NUCLEOTIDE SEQUENCE [LARGE SCALE GENOMIC DNA]</scope>
    <source>
        <strain evidence="3 4">RIPI110</strain>
    </source>
</reference>
<dbReference type="PANTHER" id="PTHR11091">
    <property type="entry name" value="OXIDOREDUCTASE-RELATED"/>
    <property type="match status" value="1"/>
</dbReference>
<dbReference type="InterPro" id="IPR036111">
    <property type="entry name" value="Mal/L-sulfo/L-lacto_DH-like_sf"/>
</dbReference>
<protein>
    <submittedName>
        <fullName evidence="3">Lactate dehydrogenase</fullName>
    </submittedName>
</protein>
<dbReference type="Proteomes" id="UP000194137">
    <property type="component" value="Chromosome"/>
</dbReference>
<evidence type="ECO:0000313" key="4">
    <source>
        <dbReference type="Proteomes" id="UP000194137"/>
    </source>
</evidence>
<dbReference type="Gene3D" id="3.30.1370.60">
    <property type="entry name" value="Hypothetical oxidoreductase yiak, domain 2"/>
    <property type="match status" value="1"/>
</dbReference>
<sequence length="356" mass="37257">MDVKAPLLFPAATLRAFISDVLTAHGMPVTDADMVGSLMVEADLHGSDGHGVFRLPRYIDRLKAGGFNLHPDIRVDRRSGGIARVHGDDAMGHLVVKCCVDEAIALASQHGVACVGCHHGNHAGAAGVYAMMPVEHDMIGIYMAVGSANHMAPWGGLDLLLSTNPIAIGVPGGSGGPVLLDMATTNAAYGKVKLAAQRGDAIPEGWMIDADGHPLTDPKQAAHGSLVPIGGPKGYGLALMIGLLAGTLNGAAMGKEVVDFNTDDKTSTNTGQTVIVIDLKAMGDPDQFKKDVDRIRDELTGSKLRPGFDEIRLPGDRALATRTRRLHEGVPCPTALLDSLRAVANEVGVASLDDRI</sequence>
<gene>
    <name evidence="3" type="ORF">CAK95_00810</name>
</gene>
<name>A0A1W6ZKY1_9HYPH</name>
<dbReference type="PANTHER" id="PTHR11091:SF0">
    <property type="entry name" value="MALATE DEHYDROGENASE"/>
    <property type="match status" value="1"/>
</dbReference>
<dbReference type="InterPro" id="IPR003767">
    <property type="entry name" value="Malate/L-lactate_DH-like"/>
</dbReference>
<dbReference type="EMBL" id="CP021112">
    <property type="protein sequence ID" value="ARP97780.1"/>
    <property type="molecule type" value="Genomic_DNA"/>
</dbReference>
<dbReference type="Pfam" id="PF02615">
    <property type="entry name" value="Ldh_2"/>
    <property type="match status" value="1"/>
</dbReference>
<dbReference type="InterPro" id="IPR043143">
    <property type="entry name" value="Mal/L-sulf/L-lact_DH-like_NADP"/>
</dbReference>
<organism evidence="3 4">
    <name type="scientific">Pseudorhodoplanes sinuspersici</name>
    <dbReference type="NCBI Taxonomy" id="1235591"/>
    <lineage>
        <taxon>Bacteria</taxon>
        <taxon>Pseudomonadati</taxon>
        <taxon>Pseudomonadota</taxon>
        <taxon>Alphaproteobacteria</taxon>
        <taxon>Hyphomicrobiales</taxon>
        <taxon>Pseudorhodoplanes</taxon>
    </lineage>
</organism>
<dbReference type="InterPro" id="IPR043144">
    <property type="entry name" value="Mal/L-sulf/L-lact_DH-like_ah"/>
</dbReference>
<dbReference type="SUPFAM" id="SSF89733">
    <property type="entry name" value="L-sulfolactate dehydrogenase-like"/>
    <property type="match status" value="1"/>
</dbReference>
<dbReference type="OrthoDB" id="9811519at2"/>
<keyword evidence="2" id="KW-0560">Oxidoreductase</keyword>
<evidence type="ECO:0000256" key="1">
    <source>
        <dbReference type="ARBA" id="ARBA00006056"/>
    </source>
</evidence>
<evidence type="ECO:0000256" key="2">
    <source>
        <dbReference type="ARBA" id="ARBA00023002"/>
    </source>
</evidence>
<dbReference type="AlphaFoldDB" id="A0A1W6ZKY1"/>
<evidence type="ECO:0000313" key="3">
    <source>
        <dbReference type="EMBL" id="ARP97780.1"/>
    </source>
</evidence>